<evidence type="ECO:0000313" key="15">
    <source>
        <dbReference type="Proteomes" id="UP000297564"/>
    </source>
</evidence>
<dbReference type="InterPro" id="IPR006189">
    <property type="entry name" value="CHASE_dom"/>
</dbReference>
<evidence type="ECO:0000256" key="7">
    <source>
        <dbReference type="ARBA" id="ARBA00022777"/>
    </source>
</evidence>
<dbReference type="PANTHER" id="PTHR43711">
    <property type="entry name" value="TWO-COMPONENT HISTIDINE KINASE"/>
    <property type="match status" value="1"/>
</dbReference>
<dbReference type="SMART" id="SM01079">
    <property type="entry name" value="CHASE"/>
    <property type="match status" value="1"/>
</dbReference>
<dbReference type="InterPro" id="IPR005467">
    <property type="entry name" value="His_kinase_dom"/>
</dbReference>
<keyword evidence="10 11" id="KW-0472">Membrane</keyword>
<feature type="domain" description="CHASE" evidence="13">
    <location>
        <begin position="119"/>
        <end position="220"/>
    </location>
</feature>
<dbReference type="Gene3D" id="1.10.287.130">
    <property type="match status" value="1"/>
</dbReference>
<dbReference type="CDD" id="cd00075">
    <property type="entry name" value="HATPase"/>
    <property type="match status" value="1"/>
</dbReference>
<dbReference type="InterPro" id="IPR036097">
    <property type="entry name" value="HisK_dim/P_sf"/>
</dbReference>
<dbReference type="InterPro" id="IPR042240">
    <property type="entry name" value="CHASE_sf"/>
</dbReference>
<dbReference type="PANTHER" id="PTHR43711:SF1">
    <property type="entry name" value="HISTIDINE KINASE 1"/>
    <property type="match status" value="1"/>
</dbReference>
<dbReference type="GO" id="GO:0000155">
    <property type="term" value="F:phosphorelay sensor kinase activity"/>
    <property type="evidence" value="ECO:0007669"/>
    <property type="project" value="InterPro"/>
</dbReference>
<evidence type="ECO:0000313" key="14">
    <source>
        <dbReference type="EMBL" id="TFZ01200.1"/>
    </source>
</evidence>
<dbReference type="SMART" id="SM00387">
    <property type="entry name" value="HATPase_c"/>
    <property type="match status" value="1"/>
</dbReference>
<evidence type="ECO:0000256" key="8">
    <source>
        <dbReference type="ARBA" id="ARBA00022989"/>
    </source>
</evidence>
<keyword evidence="9" id="KW-0902">Two-component regulatory system</keyword>
<evidence type="ECO:0000256" key="11">
    <source>
        <dbReference type="SAM" id="Phobius"/>
    </source>
</evidence>
<dbReference type="PRINTS" id="PR00344">
    <property type="entry name" value="BCTRLSENSOR"/>
</dbReference>
<keyword evidence="7" id="KW-0418">Kinase</keyword>
<dbReference type="Pfam" id="PF02518">
    <property type="entry name" value="HATPase_c"/>
    <property type="match status" value="1"/>
</dbReference>
<comment type="caution">
    <text evidence="14">The sequence shown here is derived from an EMBL/GenBank/DDBJ whole genome shotgun (WGS) entry which is preliminary data.</text>
</comment>
<dbReference type="InterPro" id="IPR003661">
    <property type="entry name" value="HisK_dim/P_dom"/>
</dbReference>
<comment type="subcellular location">
    <subcellularLocation>
        <location evidence="2">Membrane</location>
    </subcellularLocation>
</comment>
<dbReference type="SMART" id="SM00388">
    <property type="entry name" value="HisKA"/>
    <property type="match status" value="1"/>
</dbReference>
<dbReference type="EMBL" id="SMLL01000003">
    <property type="protein sequence ID" value="TFZ01200.1"/>
    <property type="molecule type" value="Genomic_DNA"/>
</dbReference>
<proteinExistence type="predicted"/>
<keyword evidence="15" id="KW-1185">Reference proteome</keyword>
<dbReference type="Pfam" id="PF00512">
    <property type="entry name" value="HisKA"/>
    <property type="match status" value="1"/>
</dbReference>
<dbReference type="InterPro" id="IPR003594">
    <property type="entry name" value="HATPase_dom"/>
</dbReference>
<dbReference type="OrthoDB" id="6114847at2"/>
<keyword evidence="4" id="KW-0597">Phosphoprotein</keyword>
<evidence type="ECO:0000256" key="10">
    <source>
        <dbReference type="ARBA" id="ARBA00023136"/>
    </source>
</evidence>
<gene>
    <name evidence="14" type="ORF">EZ242_07385</name>
</gene>
<keyword evidence="6 11" id="KW-0812">Transmembrane</keyword>
<dbReference type="CDD" id="cd00082">
    <property type="entry name" value="HisKA"/>
    <property type="match status" value="1"/>
</dbReference>
<evidence type="ECO:0000256" key="3">
    <source>
        <dbReference type="ARBA" id="ARBA00012438"/>
    </source>
</evidence>
<keyword evidence="8 11" id="KW-1133">Transmembrane helix</keyword>
<evidence type="ECO:0000256" key="4">
    <source>
        <dbReference type="ARBA" id="ARBA00022553"/>
    </source>
</evidence>
<sequence>MSRAALWQRVRAAGASRAALVLAACLLLTALATLLAVQVVRERADAVAQAAVDQEIAGLDRRVAAYLALLRATRAFVEAQGEALNADEFKRFVAGLRIPSDYPGIQGIGWSPRLAPGTERYTILFLEPLDERNRAALGFDMHSEPVRAAAMDRARDLGEAAMSGVVLLKQEILPDLSPGFLIYEPVYAGRDVPESVSQRRARLRGFVYAPFRGTDFFNGLFRSPEVELLAIHTATAESDRPGGFLRGDPAVPLPEAAIRRRVNVAGQPWVLVFERSVGPPLAERVMVLAVFVLGVLVSGLLAALTRHQTRARHRAEKRSSEMRQRLQFSELLVGIVSHDLRNPLNVIQLNTALLSQAELPENFARCVRRIQASGEQSLRMIRDLLDFTQARLAGGIPVVRAPGDVAGIVQQAVDQVRVAHPGREVAFSAQGSGTGTWDADRIAQVVSNLVSNAIVYGDANAPIRVAVDGTGQRVRLSVHNLGEPIRPELMGTLFEPLRQGSSVGARGRNIGLGLYIVQQIARAHGGRVHCSSSREAGTLFTVELPRTS</sequence>
<dbReference type="InterPro" id="IPR036890">
    <property type="entry name" value="HATPase_C_sf"/>
</dbReference>
<dbReference type="InterPro" id="IPR050736">
    <property type="entry name" value="Sensor_HK_Regulatory"/>
</dbReference>
<evidence type="ECO:0000259" key="12">
    <source>
        <dbReference type="PROSITE" id="PS50109"/>
    </source>
</evidence>
<dbReference type="RefSeq" id="WP_135284498.1">
    <property type="nucleotide sequence ID" value="NZ_SMLL01000003.1"/>
</dbReference>
<dbReference type="Gene3D" id="3.30.565.10">
    <property type="entry name" value="Histidine kinase-like ATPase, C-terminal domain"/>
    <property type="match status" value="1"/>
</dbReference>
<dbReference type="AlphaFoldDB" id="A0A4Z0BRZ6"/>
<evidence type="ECO:0000256" key="5">
    <source>
        <dbReference type="ARBA" id="ARBA00022679"/>
    </source>
</evidence>
<feature type="domain" description="Histidine kinase" evidence="12">
    <location>
        <begin position="335"/>
        <end position="548"/>
    </location>
</feature>
<comment type="catalytic activity">
    <reaction evidence="1">
        <text>ATP + protein L-histidine = ADP + protein N-phospho-L-histidine.</text>
        <dbReference type="EC" id="2.7.13.3"/>
    </reaction>
</comment>
<dbReference type="EC" id="2.7.13.3" evidence="3"/>
<dbReference type="Pfam" id="PF03924">
    <property type="entry name" value="CHASE"/>
    <property type="match status" value="1"/>
</dbReference>
<evidence type="ECO:0000256" key="2">
    <source>
        <dbReference type="ARBA" id="ARBA00004370"/>
    </source>
</evidence>
<dbReference type="Gene3D" id="3.30.450.350">
    <property type="entry name" value="CHASE domain"/>
    <property type="match status" value="1"/>
</dbReference>
<dbReference type="PROSITE" id="PS50839">
    <property type="entry name" value="CHASE"/>
    <property type="match status" value="1"/>
</dbReference>
<dbReference type="SUPFAM" id="SSF47384">
    <property type="entry name" value="Homodimeric domain of signal transducing histidine kinase"/>
    <property type="match status" value="1"/>
</dbReference>
<organism evidence="14 15">
    <name type="scientific">Ramlibacter rhizophilus</name>
    <dbReference type="NCBI Taxonomy" id="1781167"/>
    <lineage>
        <taxon>Bacteria</taxon>
        <taxon>Pseudomonadati</taxon>
        <taxon>Pseudomonadota</taxon>
        <taxon>Betaproteobacteria</taxon>
        <taxon>Burkholderiales</taxon>
        <taxon>Comamonadaceae</taxon>
        <taxon>Ramlibacter</taxon>
    </lineage>
</organism>
<evidence type="ECO:0000256" key="1">
    <source>
        <dbReference type="ARBA" id="ARBA00000085"/>
    </source>
</evidence>
<protein>
    <recommendedName>
        <fullName evidence="3">histidine kinase</fullName>
        <ecNumber evidence="3">2.7.13.3</ecNumber>
    </recommendedName>
</protein>
<keyword evidence="5" id="KW-0808">Transferase</keyword>
<evidence type="ECO:0000256" key="6">
    <source>
        <dbReference type="ARBA" id="ARBA00022692"/>
    </source>
</evidence>
<feature type="transmembrane region" description="Helical" evidence="11">
    <location>
        <begin position="285"/>
        <end position="304"/>
    </location>
</feature>
<name>A0A4Z0BRZ6_9BURK</name>
<dbReference type="PROSITE" id="PS50109">
    <property type="entry name" value="HIS_KIN"/>
    <property type="match status" value="1"/>
</dbReference>
<dbReference type="Proteomes" id="UP000297564">
    <property type="component" value="Unassembled WGS sequence"/>
</dbReference>
<evidence type="ECO:0000259" key="13">
    <source>
        <dbReference type="PROSITE" id="PS50839"/>
    </source>
</evidence>
<dbReference type="SUPFAM" id="SSF55874">
    <property type="entry name" value="ATPase domain of HSP90 chaperone/DNA topoisomerase II/histidine kinase"/>
    <property type="match status" value="1"/>
</dbReference>
<evidence type="ECO:0000256" key="9">
    <source>
        <dbReference type="ARBA" id="ARBA00023012"/>
    </source>
</evidence>
<dbReference type="GO" id="GO:0016020">
    <property type="term" value="C:membrane"/>
    <property type="evidence" value="ECO:0007669"/>
    <property type="project" value="UniProtKB-SubCell"/>
</dbReference>
<reference evidence="14 15" key="1">
    <citation type="submission" date="2019-03" db="EMBL/GenBank/DDBJ databases">
        <title>Ramlibacter rhizophilus CCTCC AB2015357, whole genome shotgun sequence.</title>
        <authorList>
            <person name="Zhang X."/>
            <person name="Feng G."/>
            <person name="Zhu H."/>
        </authorList>
    </citation>
    <scope>NUCLEOTIDE SEQUENCE [LARGE SCALE GENOMIC DNA]</scope>
    <source>
        <strain evidence="14 15">CCTCC AB2015357</strain>
    </source>
</reference>
<dbReference type="InterPro" id="IPR004358">
    <property type="entry name" value="Sig_transdc_His_kin-like_C"/>
</dbReference>
<accession>A0A4Z0BRZ6</accession>